<dbReference type="PANTHER" id="PTHR13367">
    <property type="entry name" value="UBIQUITIN THIOESTERASE"/>
    <property type="match status" value="1"/>
</dbReference>
<evidence type="ECO:0000256" key="2">
    <source>
        <dbReference type="ARBA" id="ARBA00012759"/>
    </source>
</evidence>
<accession>A0A9P4U7U9</accession>
<comment type="caution">
    <text evidence="12">The sequence shown here is derived from an EMBL/GenBank/DDBJ whole genome shotgun (WGS) entry which is preliminary data.</text>
</comment>
<dbReference type="PANTHER" id="PTHR13367:SF32">
    <property type="entry name" value="DUF6606 DOMAIN-CONTAINING PROTEIN"/>
    <property type="match status" value="1"/>
</dbReference>
<evidence type="ECO:0000259" key="11">
    <source>
        <dbReference type="Pfam" id="PF20255"/>
    </source>
</evidence>
<name>A0A9P4U7U9_9PLEO</name>
<dbReference type="GO" id="GO:0004843">
    <property type="term" value="F:cysteine-type deubiquitinase activity"/>
    <property type="evidence" value="ECO:0007669"/>
    <property type="project" value="UniProtKB-EC"/>
</dbReference>
<feature type="domain" description="DUF6606" evidence="11">
    <location>
        <begin position="48"/>
        <end position="256"/>
    </location>
</feature>
<dbReference type="InterPro" id="IPR022105">
    <property type="entry name" value="DUF3645"/>
</dbReference>
<evidence type="ECO:0000313" key="13">
    <source>
        <dbReference type="Proteomes" id="UP000799764"/>
    </source>
</evidence>
<keyword evidence="7" id="KW-0175">Coiled coil</keyword>
<evidence type="ECO:0000259" key="9">
    <source>
        <dbReference type="Pfam" id="PF12340"/>
    </source>
</evidence>
<dbReference type="Pfam" id="PF20255">
    <property type="entry name" value="DUF6606"/>
    <property type="match status" value="1"/>
</dbReference>
<evidence type="ECO:0000259" key="10">
    <source>
        <dbReference type="Pfam" id="PF12359"/>
    </source>
</evidence>
<feature type="domain" description="DUF3645" evidence="10">
    <location>
        <begin position="2351"/>
        <end position="2383"/>
    </location>
</feature>
<dbReference type="InterPro" id="IPR051346">
    <property type="entry name" value="OTU_Deubiquitinase"/>
</dbReference>
<sequence>MAATRDFLLQLYQHVALPRDVPGKEDHNLCEIEAALLDRILQAAINVRGTIDKDLLANEIDELKDKRALLLYVKQQNAAVFVYKDSCTNGGHLLFEAFESAANCEAVLASENALQCDFPTYAASVPSEVYLTRSFQECFASFLQRASIEPLKRFAAVTYKAGALLPEIRGTTDPSLIADFLMTVLEANGMRCDVPLLQKRVHDTIRFKEALIPWRRSPFYLAIRVAMQRHIYKVMGPDLGHFYYKLIMALFLSRLLGECYKVISHEAAFHLMQKLGRRLAKIEQHQSSMSGRDAQLRASLFDNLQGSFKMCLERTRGFLEYQWNAYRASTRRPIRRLPGFADSNDFKLQLPSSGRRLCLIAFGASWASPPQLLSPRQLLERYEASRSNTNPFAVIADRYLELAGTVEDCVIPMQAGYTVPIAWETHCCALARTIERYVFSTKHVLEGYPEMKSRLLLDVMELWVDLDRHATVGFPLLKLYHPGFDPELLDALEFLQADDLKRVENVQTYIKCRRNGWAGSGSKTIFDPPAEDSFASMYYNEFGESTGLEQLREEIQANAEELRSRKEEEWEEKLEQYKQLLLKIEESPPCPGFEETIKDGKLKSVHKGACPKHRHAFEARNILIEIFEDPLPRDEAAAKAAIFELQCPLPFAAYRDATWILLSTFAHVQVGALDEVPTLRGYDGLSHHANSVVSRVTLGSSTKSHLECHYAKTGFPVELHQVCRPCGLSLTYYDTDSQSWTQRHDKMSFSGHIPLMLPSSSPYNCVGVSRDRWPSSNDILASQTKCPADLNVHEFMAWQELLSGTNRRWLSLLRELGATNLNFSTESTWAIVTKLVLQVGPSSLGHPLRDIHMVFEDDTFCDKLLEQVSNRLDAIRRNWREPVQMDLLITLLLKTISLSSRKGVQAKALELLDQVRVATWDWCLALQSPPPNAGQDFTIFALWASVLCKRAVQRSVSSDFNLDTADLEYFIGASIILQESLVGRFDDLPYALRKLLLDDLLYAFKHRSALASLVTSNAEALLSAINYIWPLPQGPLTDNPRIRIVPQTWWVEVSIQARQQQTTHLVHYHLFRGDFLIDGKQSGRLPAVYHKPVIQMLFGTYALRVLPSYMLGMSHYVAHPMPFNHKIHLGFRQGELVIRAFHGPATLELIDRSIFTSVVGNSTQHDLPLPLITDCFHWLNIDSKILEIRQGDKWKSKENNWRIDLVTSRATKKRSTLVDPFSTVSLNVAHNFQLFETAEHIIVIQPQKRRLCIELRRLELNFFVNQSNLLQCRELSAEVVYTDLQDIGAWYGCFSKIVLRSMKNERHRLVLIPEGRLQFGKHQGHVRIRVISEGSYLRFDVDDVLGRIQCPAEHRLLYTKAMWHAYTSHILPDPLTGRTGLDEALYLLQTGLYKPWTPIRDPMVPTILANIANLSPNRVYYPKDLRCMEVVDWNPHLTTTVQDDRYRALVEDIYTRASQLQLFTIDPTGCISHKASSSDPHLVSRSVSTISGILPPSDMVYTSREFSTERVARDNAALITKWLNKWSISNASTGQLAQILQKYAVIGGVNEPFDRISLCDLISVDVVENWCALLQTAMQAGPNDRYRLMFLFAPMALSPHAPIELLQVLVSYAILPALKDIAIPLWPSYVRFKPDETPASKDLAESMKEAHQPHETVPRKQGELPGQMALARIHHEEACQHNCLQLAKSILLQWPQVGIDVKKVITIDAKFLNNKAALDLALNDWRRLAQNFQFTRYLEQVQHVLDEHSTSIDSSTNDNILEDGFALKEPHRYALHRIKAVPTLQELLLSENLTRTASRQAISGSKASTNAITIGPSTQLPNGHSSMLHNKRTHSEGQGARTLSSPLPHLKELWKIVEGLQRGTSGQPASSVQREYGRELIDSIEALGKHNSQTPLDLYPFNSILLKQQIQEKKQSCDEALRTISQALEAQDKRAIWLRASGQWPKMNKIALLSELRSTSESAFGPGVKEAIVDLGLRITYWQRLLRIEDAFLRHKKQQLQEELANEGHINWNPLLRSDWLLLEIDGNIMLRVEQVEVANATIAPATGCNSVVQLLMGKGKTSCILPMVAAILANGHHLLRIMVPRALLLQSAQVMHIKLGGLLDRQIMHVPFSRRTKADNPLLEIFGQLHSIIKKSSGVMLSLPENILSFKLGGLQRLCEENLEQANIMVKMQQWLDRNARDVLDECDVSLAIRTQLIYPSGFQMAVDGHPLRWQTVQAVLRLVLLFVPELVHRFPHSIEVVKRPSGGFPLIYLLRHDVEDYLVCLIVEAICKGQIAALPCAEIPLSAQDDIRAFISSPMVASDLVTKVNGLFKEKQHLMKMLCLLRGLFVHRILLSTLKKRWNVQYGLHPTRDPIAVPYHAKGVPSPTSEWGHPDVAIILTCLSFYYQGLSLAQFKQAFEQLLKSDEPSVEYEKWATRNLPECLRDYTAINVDDNMQLRDLHQYVRFNVYLLDFYLNNFVFPRHAKQFDTKLQASGWDLVLFDPNSSSNCRTTGFSGTNDSRHQLPMMIKQNDLPNLAHTNAEVLSYILEKRNRGYVRMLDELGRRWSEENLLSELYKPSRSNSRERIRILIDAGAQILEHDNLSLVRAWLKIDWEATAAVYFDDDHRPWVLYSKGKRMPLLASPFAENLEDCLVYLDESHCRGTDLKLPPSARAALTLGPHVSKDSVAQAAMRLRLLGQTQAITFFSPPEVHQSIVDLRNRGNSDYVDSSDVVAWLLKQSCNGIEQLEPLYYNQGNTYIQHEHAKIRNSGYLNNIHQRSEYLSVIRTKESQTLKQMYEPKIRNRGRWLQNYRNNSYRGALGTFIAELEQRKNNFQDSGIATHSSALEEVEQEREVEHEVENIREPEKPFHFTALRIPRLHEDIKEFAKSGRIVAGSEAYQPMLSALQCTASGRRHGAFAQNKSPGLYVSKQFSRTVKVMEPNDNFIRPCQWILWSSASDKALVISPEEADALLPALRQRRQPAGASRTHLIVYSAPVTRRMLHFNDLSYHATPPLLPNTKVPLWLKVELGIFAGRLYFEWHEYKELLSYLGVQTIIGGDDYLGNPSQDTFVQKPLTFLHGWLAALRKGQDFEHTPMGFITTGKPLSADHPFFLTTAAEELHREANARVLLGGATMHPGKAGPDEDEDDDDDDDDEFHDGEDQVDEGEDNHARFEEGNSTFFDAVEQFEVEEGESEGDSSGMNTE</sequence>
<protein>
    <recommendedName>
        <fullName evidence="2">ubiquitinyl hydrolase 1</fullName>
        <ecNumber evidence="2">3.4.19.12</ecNumber>
    </recommendedName>
</protein>
<gene>
    <name evidence="12" type="ORF">P171DRAFT_501753</name>
</gene>
<dbReference type="InterPro" id="IPR022099">
    <property type="entry name" value="DUF3638"/>
</dbReference>
<feature type="compositionally biased region" description="Acidic residues" evidence="8">
    <location>
        <begin position="3168"/>
        <end position="3179"/>
    </location>
</feature>
<keyword evidence="13" id="KW-1185">Reference proteome</keyword>
<dbReference type="Proteomes" id="UP000799764">
    <property type="component" value="Unassembled WGS sequence"/>
</dbReference>
<feature type="compositionally biased region" description="Acidic residues" evidence="8">
    <location>
        <begin position="3126"/>
        <end position="3150"/>
    </location>
</feature>
<feature type="region of interest" description="Disordered" evidence="8">
    <location>
        <begin position="3116"/>
        <end position="3187"/>
    </location>
</feature>
<dbReference type="Pfam" id="PF12340">
    <property type="entry name" value="DUF3638"/>
    <property type="match status" value="1"/>
</dbReference>
<evidence type="ECO:0000256" key="4">
    <source>
        <dbReference type="ARBA" id="ARBA00022786"/>
    </source>
</evidence>
<keyword evidence="5" id="KW-0378">Hydrolase</keyword>
<reference evidence="12" key="1">
    <citation type="journal article" date="2020" name="Stud. Mycol.">
        <title>101 Dothideomycetes genomes: a test case for predicting lifestyles and emergence of pathogens.</title>
        <authorList>
            <person name="Haridas S."/>
            <person name="Albert R."/>
            <person name="Binder M."/>
            <person name="Bloem J."/>
            <person name="Labutti K."/>
            <person name="Salamov A."/>
            <person name="Andreopoulos B."/>
            <person name="Baker S."/>
            <person name="Barry K."/>
            <person name="Bills G."/>
            <person name="Bluhm B."/>
            <person name="Cannon C."/>
            <person name="Castanera R."/>
            <person name="Culley D."/>
            <person name="Daum C."/>
            <person name="Ezra D."/>
            <person name="Gonzalez J."/>
            <person name="Henrissat B."/>
            <person name="Kuo A."/>
            <person name="Liang C."/>
            <person name="Lipzen A."/>
            <person name="Lutzoni F."/>
            <person name="Magnuson J."/>
            <person name="Mondo S."/>
            <person name="Nolan M."/>
            <person name="Ohm R."/>
            <person name="Pangilinan J."/>
            <person name="Park H.-J."/>
            <person name="Ramirez L."/>
            <person name="Alfaro M."/>
            <person name="Sun H."/>
            <person name="Tritt A."/>
            <person name="Yoshinaga Y."/>
            <person name="Zwiers L.-H."/>
            <person name="Turgeon B."/>
            <person name="Goodwin S."/>
            <person name="Spatafora J."/>
            <person name="Crous P."/>
            <person name="Grigoriev I."/>
        </authorList>
    </citation>
    <scope>NUCLEOTIDE SEQUENCE</scope>
    <source>
        <strain evidence="12">CBS 690.94</strain>
    </source>
</reference>
<evidence type="ECO:0000256" key="3">
    <source>
        <dbReference type="ARBA" id="ARBA00022670"/>
    </source>
</evidence>
<evidence type="ECO:0000313" key="12">
    <source>
        <dbReference type="EMBL" id="KAF2439523.1"/>
    </source>
</evidence>
<dbReference type="GO" id="GO:0006508">
    <property type="term" value="P:proteolysis"/>
    <property type="evidence" value="ECO:0007669"/>
    <property type="project" value="UniProtKB-KW"/>
</dbReference>
<evidence type="ECO:0000256" key="8">
    <source>
        <dbReference type="SAM" id="MobiDB-lite"/>
    </source>
</evidence>
<keyword evidence="3" id="KW-0645">Protease</keyword>
<comment type="catalytic activity">
    <reaction evidence="1">
        <text>Thiol-dependent hydrolysis of ester, thioester, amide, peptide and isopeptide bonds formed by the C-terminal Gly of ubiquitin (a 76-residue protein attached to proteins as an intracellular targeting signal).</text>
        <dbReference type="EC" id="3.4.19.12"/>
    </reaction>
</comment>
<dbReference type="InterPro" id="IPR046541">
    <property type="entry name" value="DUF6606"/>
</dbReference>
<evidence type="ECO:0000256" key="5">
    <source>
        <dbReference type="ARBA" id="ARBA00022801"/>
    </source>
</evidence>
<organism evidence="12 13">
    <name type="scientific">Karstenula rhodostoma CBS 690.94</name>
    <dbReference type="NCBI Taxonomy" id="1392251"/>
    <lineage>
        <taxon>Eukaryota</taxon>
        <taxon>Fungi</taxon>
        <taxon>Dikarya</taxon>
        <taxon>Ascomycota</taxon>
        <taxon>Pezizomycotina</taxon>
        <taxon>Dothideomycetes</taxon>
        <taxon>Pleosporomycetidae</taxon>
        <taxon>Pleosporales</taxon>
        <taxon>Massarineae</taxon>
        <taxon>Didymosphaeriaceae</taxon>
        <taxon>Karstenula</taxon>
    </lineage>
</organism>
<dbReference type="EMBL" id="MU001509">
    <property type="protein sequence ID" value="KAF2439523.1"/>
    <property type="molecule type" value="Genomic_DNA"/>
</dbReference>
<dbReference type="Pfam" id="PF12359">
    <property type="entry name" value="DUF3645"/>
    <property type="match status" value="1"/>
</dbReference>
<keyword evidence="6" id="KW-0788">Thiol protease</keyword>
<feature type="domain" description="DUF3638" evidence="9">
    <location>
        <begin position="2009"/>
        <end position="2229"/>
    </location>
</feature>
<evidence type="ECO:0000256" key="7">
    <source>
        <dbReference type="SAM" id="Coils"/>
    </source>
</evidence>
<proteinExistence type="predicted"/>
<dbReference type="OrthoDB" id="3182339at2759"/>
<dbReference type="EC" id="3.4.19.12" evidence="2"/>
<evidence type="ECO:0000256" key="6">
    <source>
        <dbReference type="ARBA" id="ARBA00022807"/>
    </source>
</evidence>
<evidence type="ECO:0000256" key="1">
    <source>
        <dbReference type="ARBA" id="ARBA00000707"/>
    </source>
</evidence>
<feature type="coiled-coil region" evidence="7">
    <location>
        <begin position="545"/>
        <end position="587"/>
    </location>
</feature>
<keyword evidence="4" id="KW-0833">Ubl conjugation pathway</keyword>